<comment type="caution">
    <text evidence="2">The sequence shown here is derived from an EMBL/GenBank/DDBJ whole genome shotgun (WGS) entry which is preliminary data.</text>
</comment>
<dbReference type="InterPro" id="IPR056172">
    <property type="entry name" value="PolC_DP2_cat_dom"/>
</dbReference>
<evidence type="ECO:0000259" key="1">
    <source>
        <dbReference type="Pfam" id="PF24846"/>
    </source>
</evidence>
<dbReference type="Proteomes" id="UP000527315">
    <property type="component" value="Unassembled WGS sequence"/>
</dbReference>
<dbReference type="GO" id="GO:0003677">
    <property type="term" value="F:DNA binding"/>
    <property type="evidence" value="ECO:0007669"/>
    <property type="project" value="InterPro"/>
</dbReference>
<sequence length="506" mass="57610">MQSSESRIEVEIAMFRCEKCGKATIRNYCEKCGERTILLKHCKNCGKTTMEPECPSCKKPTTASVQTRIDLNTEGRKALNNLQAPMPEIVKGVKGLFSQDKIAEPLEKGILRAKHDLHIFRDGTIRFEMINAPLSHFKPKELGMSVEQAKSLGYEKDWKGKPLVSEEQTLELFMQDLVVNEGAGDFMLQVTKFIDELLEKFYKVPAFYNKKTRQDMIGELVLGLAPHTSAGIAGRIIGFTKARVLFAHPFFHLCKRRNVDGDQDSILLLMDALLNFSEKYLASSRGGRMDAPLVFTIALDPMEIDDEAYEMETCTEFPLELFEKSQKLESPFSIKVPIVAQKLGSKEQYSGLNFTHDTQAFDQGPKTSKYVELQSMEEKIKTQARLQQKIKAIDQKDALEKVLVSHFLPDIIGNTRAFSRQTFRCSTCNTKYRRIPLAGKCTKCGGHIILTVAHGSVIKYLEIAKQIIRDYKLSDYLRQRIELAEKEINSVFQNEKREQKSLFEYV</sequence>
<accession>A0A7J4KS16</accession>
<dbReference type="EMBL" id="DUFJ01000028">
    <property type="protein sequence ID" value="HIH32821.1"/>
    <property type="molecule type" value="Genomic_DNA"/>
</dbReference>
<feature type="domain" description="DNA polymerase II large subunit DP2 catalytic" evidence="1">
    <location>
        <begin position="88"/>
        <end position="379"/>
    </location>
</feature>
<gene>
    <name evidence="2" type="ORF">HA227_01075</name>
</gene>
<dbReference type="AlphaFoldDB" id="A0A7J4KS16"/>
<dbReference type="PANTHER" id="PTHR42210:SF1">
    <property type="entry name" value="DNA POLYMERASE II LARGE SUBUNIT"/>
    <property type="match status" value="1"/>
</dbReference>
<dbReference type="InterPro" id="IPR004475">
    <property type="entry name" value="PolC_DP2"/>
</dbReference>
<protein>
    <recommendedName>
        <fullName evidence="1">DNA polymerase II large subunit DP2 catalytic domain-containing protein</fullName>
    </recommendedName>
</protein>
<name>A0A7J4KS16_9ARCH</name>
<evidence type="ECO:0000313" key="3">
    <source>
        <dbReference type="Proteomes" id="UP000527315"/>
    </source>
</evidence>
<dbReference type="PANTHER" id="PTHR42210">
    <property type="entry name" value="DNA POLYMERASE II LARGE SUBUNIT"/>
    <property type="match status" value="1"/>
</dbReference>
<dbReference type="GO" id="GO:0003887">
    <property type="term" value="F:DNA-directed DNA polymerase activity"/>
    <property type="evidence" value="ECO:0007669"/>
    <property type="project" value="InterPro"/>
</dbReference>
<dbReference type="Pfam" id="PF24846">
    <property type="entry name" value="PolC_DP2_cat"/>
    <property type="match status" value="1"/>
</dbReference>
<dbReference type="GO" id="GO:0006260">
    <property type="term" value="P:DNA replication"/>
    <property type="evidence" value="ECO:0007669"/>
    <property type="project" value="InterPro"/>
</dbReference>
<proteinExistence type="predicted"/>
<evidence type="ECO:0000313" key="2">
    <source>
        <dbReference type="EMBL" id="HIH32821.1"/>
    </source>
</evidence>
<reference evidence="3" key="1">
    <citation type="journal article" date="2020" name="bioRxiv">
        <title>A rank-normalized archaeal taxonomy based on genome phylogeny resolves widespread incomplete and uneven classifications.</title>
        <authorList>
            <person name="Rinke C."/>
            <person name="Chuvochina M."/>
            <person name="Mussig A.J."/>
            <person name="Chaumeil P.-A."/>
            <person name="Waite D.W."/>
            <person name="Whitman W.B."/>
            <person name="Parks D.H."/>
            <person name="Hugenholtz P."/>
        </authorList>
    </citation>
    <scope>NUCLEOTIDE SEQUENCE [LARGE SCALE GENOMIC DNA]</scope>
</reference>
<organism evidence="2 3">
    <name type="scientific">Candidatus Iainarchaeum sp</name>
    <dbReference type="NCBI Taxonomy" id="3101447"/>
    <lineage>
        <taxon>Archaea</taxon>
        <taxon>Candidatus Iainarchaeota</taxon>
        <taxon>Candidatus Iainarchaeia</taxon>
        <taxon>Candidatus Iainarchaeales</taxon>
        <taxon>Candidatus Iainarchaeaceae</taxon>
        <taxon>Candidatus Iainarchaeum</taxon>
    </lineage>
</organism>